<evidence type="ECO:0000313" key="1">
    <source>
        <dbReference type="EMBL" id="PRP73502.1"/>
    </source>
</evidence>
<protein>
    <submittedName>
        <fullName evidence="1">Uncharacterized protein</fullName>
    </submittedName>
</protein>
<reference evidence="1 2" key="1">
    <citation type="journal article" date="2018" name="Genome Biol. Evol.">
        <title>Multiple Roots of Fruiting Body Formation in Amoebozoa.</title>
        <authorList>
            <person name="Hillmann F."/>
            <person name="Forbes G."/>
            <person name="Novohradska S."/>
            <person name="Ferling I."/>
            <person name="Riege K."/>
            <person name="Groth M."/>
            <person name="Westermann M."/>
            <person name="Marz M."/>
            <person name="Spaller T."/>
            <person name="Winckler T."/>
            <person name="Schaap P."/>
            <person name="Glockner G."/>
        </authorList>
    </citation>
    <scope>NUCLEOTIDE SEQUENCE [LARGE SCALE GENOMIC DNA]</scope>
    <source>
        <strain evidence="1 2">Jena</strain>
    </source>
</reference>
<gene>
    <name evidence="1" type="ORF">PROFUN_02511</name>
</gene>
<sequence>MIKHLCKICAKNLDSPNLVRLKSSNENIPYERANRSDNVNYTNSCICGVRFDNNCAHFLSNWMMRTGRLATVLRGTALQIRSTHSSEGDARHLHEHGLRMSHQAPTNDSFIYCERNSDHQGHVYYGKKGKCVFGTGDGSFGADYYEYYE</sequence>
<dbReference type="EMBL" id="MDYQ01000599">
    <property type="protein sequence ID" value="PRP73502.1"/>
    <property type="molecule type" value="Genomic_DNA"/>
</dbReference>
<evidence type="ECO:0000313" key="2">
    <source>
        <dbReference type="Proteomes" id="UP000241769"/>
    </source>
</evidence>
<name>A0A2P6MP93_9EUKA</name>
<keyword evidence="2" id="KW-1185">Reference proteome</keyword>
<dbReference type="AlphaFoldDB" id="A0A2P6MP93"/>
<comment type="caution">
    <text evidence="1">The sequence shown here is derived from an EMBL/GenBank/DDBJ whole genome shotgun (WGS) entry which is preliminary data.</text>
</comment>
<proteinExistence type="predicted"/>
<organism evidence="1 2">
    <name type="scientific">Planoprotostelium fungivorum</name>
    <dbReference type="NCBI Taxonomy" id="1890364"/>
    <lineage>
        <taxon>Eukaryota</taxon>
        <taxon>Amoebozoa</taxon>
        <taxon>Evosea</taxon>
        <taxon>Variosea</taxon>
        <taxon>Cavosteliida</taxon>
        <taxon>Cavosteliaceae</taxon>
        <taxon>Planoprotostelium</taxon>
    </lineage>
</organism>
<dbReference type="OrthoDB" id="5771385at2759"/>
<dbReference type="InParanoid" id="A0A2P6MP93"/>
<dbReference type="Proteomes" id="UP000241769">
    <property type="component" value="Unassembled WGS sequence"/>
</dbReference>
<accession>A0A2P6MP93</accession>